<evidence type="ECO:0000313" key="1">
    <source>
        <dbReference type="EMBL" id="AQS36041.1"/>
    </source>
</evidence>
<organism evidence="1 2">
    <name type="scientific">Shewanella psychrophila</name>
    <dbReference type="NCBI Taxonomy" id="225848"/>
    <lineage>
        <taxon>Bacteria</taxon>
        <taxon>Pseudomonadati</taxon>
        <taxon>Pseudomonadota</taxon>
        <taxon>Gammaproteobacteria</taxon>
        <taxon>Alteromonadales</taxon>
        <taxon>Shewanellaceae</taxon>
        <taxon>Shewanella</taxon>
    </lineage>
</organism>
<evidence type="ECO:0000313" key="2">
    <source>
        <dbReference type="Proteomes" id="UP000189545"/>
    </source>
</evidence>
<dbReference type="STRING" id="225848.Sps_00849"/>
<name>A0A1S6HKI0_9GAMM</name>
<dbReference type="Proteomes" id="UP000189545">
    <property type="component" value="Chromosome"/>
</dbReference>
<dbReference type="AlphaFoldDB" id="A0A1S6HKI0"/>
<proteinExistence type="predicted"/>
<reference evidence="1 2" key="1">
    <citation type="submission" date="2016-03" db="EMBL/GenBank/DDBJ databases">
        <title>Complete genome sequence of Shewanella psychrophila WP2, a deep sea bacterium isolated from west Pacific sediment.</title>
        <authorList>
            <person name="Xu G."/>
            <person name="Jian H."/>
        </authorList>
    </citation>
    <scope>NUCLEOTIDE SEQUENCE [LARGE SCALE GENOMIC DNA]</scope>
    <source>
        <strain evidence="1 2">WP2</strain>
    </source>
</reference>
<gene>
    <name evidence="1" type="ORF">Sps_00849</name>
</gene>
<dbReference type="KEGG" id="spsw:Sps_00849"/>
<sequence length="93" mass="10485">MSKKPDRQTAMLLLIEQVKDGLPLYEPDTFICGPDGSCEGCPKKLLELVDTELTYWESAIERGVIPNFDEISRFGKLCKNVRRGLVRNNILSA</sequence>
<accession>A0A1S6HKI0</accession>
<protein>
    <submittedName>
        <fullName evidence="1">Uncharacterized protein</fullName>
    </submittedName>
</protein>
<dbReference type="EMBL" id="CP014782">
    <property type="protein sequence ID" value="AQS36041.1"/>
    <property type="molecule type" value="Genomic_DNA"/>
</dbReference>
<dbReference type="OrthoDB" id="6238348at2"/>
<dbReference type="RefSeq" id="WP_077751380.1">
    <property type="nucleotide sequence ID" value="NZ_CP014782.1"/>
</dbReference>
<keyword evidence="2" id="KW-1185">Reference proteome</keyword>